<accession>A0AA36G989</accession>
<name>A0AA36G989_9BILA</name>
<comment type="subcellular location">
    <subcellularLocation>
        <location evidence="2">Membrane</location>
        <topology evidence="2">Multi-pass membrane protein</topology>
    </subcellularLocation>
</comment>
<evidence type="ECO:0000256" key="10">
    <source>
        <dbReference type="ARBA" id="ARBA00023136"/>
    </source>
</evidence>
<dbReference type="GO" id="GO:0016491">
    <property type="term" value="F:oxidoreductase activity"/>
    <property type="evidence" value="ECO:0007669"/>
    <property type="project" value="InterPro"/>
</dbReference>
<comment type="caution">
    <text evidence="13">The sequence shown here is derived from an EMBL/GenBank/DDBJ whole genome shotgun (WGS) entry which is preliminary data.</text>
</comment>
<keyword evidence="5 11" id="KW-0812">Transmembrane</keyword>
<evidence type="ECO:0000256" key="4">
    <source>
        <dbReference type="ARBA" id="ARBA00022617"/>
    </source>
</evidence>
<dbReference type="Proteomes" id="UP001177023">
    <property type="component" value="Unassembled WGS sequence"/>
</dbReference>
<keyword evidence="10 11" id="KW-0472">Membrane</keyword>
<feature type="transmembrane region" description="Helical" evidence="11">
    <location>
        <begin position="34"/>
        <end position="55"/>
    </location>
</feature>
<keyword evidence="6" id="KW-0479">Metal-binding</keyword>
<evidence type="ECO:0000313" key="14">
    <source>
        <dbReference type="Proteomes" id="UP001177023"/>
    </source>
</evidence>
<keyword evidence="14" id="KW-1185">Reference proteome</keyword>
<evidence type="ECO:0000256" key="6">
    <source>
        <dbReference type="ARBA" id="ARBA00022723"/>
    </source>
</evidence>
<keyword evidence="8 11" id="KW-1133">Transmembrane helix</keyword>
<evidence type="ECO:0000256" key="8">
    <source>
        <dbReference type="ARBA" id="ARBA00022989"/>
    </source>
</evidence>
<proteinExistence type="predicted"/>
<evidence type="ECO:0000313" key="13">
    <source>
        <dbReference type="EMBL" id="CAJ0582724.1"/>
    </source>
</evidence>
<evidence type="ECO:0000256" key="11">
    <source>
        <dbReference type="SAM" id="Phobius"/>
    </source>
</evidence>
<dbReference type="GO" id="GO:0016020">
    <property type="term" value="C:membrane"/>
    <property type="evidence" value="ECO:0007669"/>
    <property type="project" value="UniProtKB-SubCell"/>
</dbReference>
<dbReference type="GO" id="GO:0046872">
    <property type="term" value="F:metal ion binding"/>
    <property type="evidence" value="ECO:0007669"/>
    <property type="project" value="UniProtKB-KW"/>
</dbReference>
<dbReference type="AlphaFoldDB" id="A0AA36G989"/>
<keyword evidence="4" id="KW-0349">Heme</keyword>
<evidence type="ECO:0000256" key="7">
    <source>
        <dbReference type="ARBA" id="ARBA00022982"/>
    </source>
</evidence>
<evidence type="ECO:0000256" key="9">
    <source>
        <dbReference type="ARBA" id="ARBA00023004"/>
    </source>
</evidence>
<evidence type="ECO:0000259" key="12">
    <source>
        <dbReference type="PROSITE" id="PS50939"/>
    </source>
</evidence>
<feature type="domain" description="Cytochrome b561" evidence="12">
    <location>
        <begin position="3"/>
        <end position="204"/>
    </location>
</feature>
<dbReference type="PANTHER" id="PTHR10106:SF50">
    <property type="entry name" value="CYTOCHROME B561 DOMAIN-CONTAINING PROTEIN"/>
    <property type="match status" value="1"/>
</dbReference>
<dbReference type="Pfam" id="PF03188">
    <property type="entry name" value="Cytochrom_B561"/>
    <property type="match status" value="1"/>
</dbReference>
<dbReference type="Gene3D" id="1.20.120.1770">
    <property type="match status" value="1"/>
</dbReference>
<feature type="transmembrane region" description="Helical" evidence="11">
    <location>
        <begin position="67"/>
        <end position="90"/>
    </location>
</feature>
<dbReference type="EMBL" id="CATQJA010002664">
    <property type="protein sequence ID" value="CAJ0582724.1"/>
    <property type="molecule type" value="Genomic_DNA"/>
</dbReference>
<organism evidence="13 14">
    <name type="scientific">Mesorhabditis spiculigera</name>
    <dbReference type="NCBI Taxonomy" id="96644"/>
    <lineage>
        <taxon>Eukaryota</taxon>
        <taxon>Metazoa</taxon>
        <taxon>Ecdysozoa</taxon>
        <taxon>Nematoda</taxon>
        <taxon>Chromadorea</taxon>
        <taxon>Rhabditida</taxon>
        <taxon>Rhabditina</taxon>
        <taxon>Rhabditomorpha</taxon>
        <taxon>Rhabditoidea</taxon>
        <taxon>Rhabditidae</taxon>
        <taxon>Mesorhabditinae</taxon>
        <taxon>Mesorhabditis</taxon>
    </lineage>
</organism>
<feature type="transmembrane region" description="Helical" evidence="11">
    <location>
        <begin position="144"/>
        <end position="164"/>
    </location>
</feature>
<evidence type="ECO:0000256" key="3">
    <source>
        <dbReference type="ARBA" id="ARBA00022448"/>
    </source>
</evidence>
<keyword evidence="7" id="KW-0249">Electron transport</keyword>
<keyword evidence="3" id="KW-0813">Transport</keyword>
<evidence type="ECO:0000256" key="1">
    <source>
        <dbReference type="ARBA" id="ARBA00001970"/>
    </source>
</evidence>
<feature type="transmembrane region" description="Helical" evidence="11">
    <location>
        <begin position="102"/>
        <end position="123"/>
    </location>
</feature>
<gene>
    <name evidence="13" type="ORF">MSPICULIGERA_LOCUS20854</name>
</gene>
<dbReference type="InterPro" id="IPR006593">
    <property type="entry name" value="Cyt_b561/ferric_Rdtase_TM"/>
</dbReference>
<dbReference type="PROSITE" id="PS50939">
    <property type="entry name" value="CYTOCHROME_B561"/>
    <property type="match status" value="1"/>
</dbReference>
<dbReference type="SMART" id="SM00665">
    <property type="entry name" value="B561"/>
    <property type="match status" value="1"/>
</dbReference>
<sequence>MSLCQFCGFVYIFLTSFFYGRVRGGILYDNNPNYHALFMTYGLVFFNGEALLAYRFLRNDPKALSKLIHGTCHLLAIGMWSAALAQIVHFKNVNKYQHVYSFHSWFGIAIMAAYIIQFLFGLFNYGLPGVPLEIRAALMPYHRAVGMILFICSVAQALIGNISYSPMNPETCSHYLDCPSHMELIFNFSLVSLILYAILVVVLVSKKSWAREHTPDEIKTE</sequence>
<protein>
    <recommendedName>
        <fullName evidence="12">Cytochrome b561 domain-containing protein</fullName>
    </recommendedName>
</protein>
<evidence type="ECO:0000256" key="5">
    <source>
        <dbReference type="ARBA" id="ARBA00022692"/>
    </source>
</evidence>
<reference evidence="13" key="1">
    <citation type="submission" date="2023-06" db="EMBL/GenBank/DDBJ databases">
        <authorList>
            <person name="Delattre M."/>
        </authorList>
    </citation>
    <scope>NUCLEOTIDE SEQUENCE</scope>
    <source>
        <strain evidence="13">AF72</strain>
    </source>
</reference>
<feature type="non-terminal residue" evidence="13">
    <location>
        <position position="221"/>
    </location>
</feature>
<keyword evidence="9" id="KW-0408">Iron</keyword>
<comment type="cofactor">
    <cofactor evidence="1">
        <name>heme b</name>
        <dbReference type="ChEBI" id="CHEBI:60344"/>
    </cofactor>
</comment>
<dbReference type="InterPro" id="IPR043205">
    <property type="entry name" value="CYB561/CYBRD1-like"/>
</dbReference>
<evidence type="ECO:0000256" key="2">
    <source>
        <dbReference type="ARBA" id="ARBA00004141"/>
    </source>
</evidence>
<dbReference type="PANTHER" id="PTHR10106">
    <property type="entry name" value="CYTOCHROME B561-RELATED"/>
    <property type="match status" value="1"/>
</dbReference>
<feature type="transmembrane region" description="Helical" evidence="11">
    <location>
        <begin position="184"/>
        <end position="204"/>
    </location>
</feature>